<dbReference type="GO" id="GO:0016020">
    <property type="term" value="C:membrane"/>
    <property type="evidence" value="ECO:0007669"/>
    <property type="project" value="InterPro"/>
</dbReference>
<evidence type="ECO:0000313" key="2">
    <source>
        <dbReference type="EMBL" id="QNN75754.1"/>
    </source>
</evidence>
<dbReference type="AlphaFoldDB" id="A0A7G9T6M9"/>
<sequence length="272" mass="30743">MDFKKIIVTFIGVFLLIDLFLGYQLIQINAQARNNDDNAAVLNNMRSDNIKFDTLSTVSENGNYVGGDATDMQWAQTGSQKFVAMQTQIDADKHQLIVTPNEKLTLGKDLASARKMAGEMLKNKQTFLHGQRYRYSALATKTAGRQLVGNGHILVYQQVLPNRATTMGEVGQIKIYLNTHFELEKYTQTYISDTEVLREPMPTITAETAVIDLYQYNELPNNSVILWCKMGYSPLIEVDQNTVFVPTWFVLIQNGSKQNVLRINAFDGKLMN</sequence>
<protein>
    <submittedName>
        <fullName evidence="2">Two-component system regulatory protein YycI</fullName>
    </submittedName>
</protein>
<evidence type="ECO:0000259" key="1">
    <source>
        <dbReference type="Pfam" id="PF09648"/>
    </source>
</evidence>
<feature type="domain" description="Regulatory protein YycH-like" evidence="1">
    <location>
        <begin position="30"/>
        <end position="266"/>
    </location>
</feature>
<dbReference type="Proteomes" id="UP000515800">
    <property type="component" value="Chromosome"/>
</dbReference>
<gene>
    <name evidence="2" type="ORF">H9L19_02510</name>
</gene>
<dbReference type="Pfam" id="PF09648">
    <property type="entry name" value="YycI"/>
    <property type="match status" value="1"/>
</dbReference>
<dbReference type="EMBL" id="CP060724">
    <property type="protein sequence ID" value="QNN75754.1"/>
    <property type="molecule type" value="Genomic_DNA"/>
</dbReference>
<name>A0A7G9T6M9_9LACO</name>
<dbReference type="RefSeq" id="WP_187529586.1">
    <property type="nucleotide sequence ID" value="NZ_CP060724.1"/>
</dbReference>
<keyword evidence="3" id="KW-1185">Reference proteome</keyword>
<evidence type="ECO:0000313" key="3">
    <source>
        <dbReference type="Proteomes" id="UP000515800"/>
    </source>
</evidence>
<proteinExistence type="predicted"/>
<organism evidence="2 3">
    <name type="scientific">Weissella diestrammenae</name>
    <dbReference type="NCBI Taxonomy" id="1162633"/>
    <lineage>
        <taxon>Bacteria</taxon>
        <taxon>Bacillati</taxon>
        <taxon>Bacillota</taxon>
        <taxon>Bacilli</taxon>
        <taxon>Lactobacillales</taxon>
        <taxon>Lactobacillaceae</taxon>
        <taxon>Weissella</taxon>
    </lineage>
</organism>
<dbReference type="InterPro" id="IPR018604">
    <property type="entry name" value="YycI-like"/>
</dbReference>
<dbReference type="KEGG" id="wdi:H9L19_02510"/>
<accession>A0A7G9T6M9</accession>
<reference evidence="2 3" key="1">
    <citation type="submission" date="2020-08" db="EMBL/GenBank/DDBJ databases">
        <title>Genome sequence of Weissella diestrammenae KACC 16890T.</title>
        <authorList>
            <person name="Hyun D.-W."/>
            <person name="Bae J.-W."/>
        </authorList>
    </citation>
    <scope>NUCLEOTIDE SEQUENCE [LARGE SCALE GENOMIC DNA]</scope>
    <source>
        <strain evidence="2 3">KACC 16890</strain>
    </source>
</reference>
<dbReference type="Gene3D" id="2.40.128.690">
    <property type="entry name" value="YycH protein, domain 3-like"/>
    <property type="match status" value="1"/>
</dbReference>